<feature type="domain" description="Protein kinase" evidence="8">
    <location>
        <begin position="84"/>
        <end position="330"/>
    </location>
</feature>
<comment type="caution">
    <text evidence="9">The sequence shown here is derived from an EMBL/GenBank/DDBJ whole genome shotgun (WGS) entry which is preliminary data.</text>
</comment>
<dbReference type="InterPro" id="IPR011009">
    <property type="entry name" value="Kinase-like_dom_sf"/>
</dbReference>
<organism evidence="9 10">
    <name type="scientific">Salix dunnii</name>
    <dbReference type="NCBI Taxonomy" id="1413687"/>
    <lineage>
        <taxon>Eukaryota</taxon>
        <taxon>Viridiplantae</taxon>
        <taxon>Streptophyta</taxon>
        <taxon>Embryophyta</taxon>
        <taxon>Tracheophyta</taxon>
        <taxon>Spermatophyta</taxon>
        <taxon>Magnoliopsida</taxon>
        <taxon>eudicotyledons</taxon>
        <taxon>Gunneridae</taxon>
        <taxon>Pentapetalae</taxon>
        <taxon>rosids</taxon>
        <taxon>fabids</taxon>
        <taxon>Malpighiales</taxon>
        <taxon>Salicaceae</taxon>
        <taxon>Saliceae</taxon>
        <taxon>Salix</taxon>
    </lineage>
</organism>
<evidence type="ECO:0000313" key="9">
    <source>
        <dbReference type="EMBL" id="KAF9677623.1"/>
    </source>
</evidence>
<evidence type="ECO:0000256" key="3">
    <source>
        <dbReference type="ARBA" id="ARBA00022777"/>
    </source>
</evidence>
<dbReference type="AlphaFoldDB" id="A0A835JWY2"/>
<keyword evidence="2" id="KW-0547">Nucleotide-binding</keyword>
<dbReference type="EMBL" id="JADGMS010000008">
    <property type="protein sequence ID" value="KAF9677623.1"/>
    <property type="molecule type" value="Genomic_DNA"/>
</dbReference>
<evidence type="ECO:0000313" key="10">
    <source>
        <dbReference type="Proteomes" id="UP000657918"/>
    </source>
</evidence>
<evidence type="ECO:0000256" key="6">
    <source>
        <dbReference type="ARBA" id="ARBA00048679"/>
    </source>
</evidence>
<evidence type="ECO:0000256" key="2">
    <source>
        <dbReference type="ARBA" id="ARBA00022741"/>
    </source>
</evidence>
<dbReference type="SMART" id="SM00220">
    <property type="entry name" value="S_TKc"/>
    <property type="match status" value="1"/>
</dbReference>
<dbReference type="Pfam" id="PF07714">
    <property type="entry name" value="PK_Tyr_Ser-Thr"/>
    <property type="match status" value="2"/>
</dbReference>
<dbReference type="SUPFAM" id="SSF56112">
    <property type="entry name" value="Protein kinase-like (PK-like)"/>
    <property type="match status" value="1"/>
</dbReference>
<dbReference type="PANTHER" id="PTHR44329:SF228">
    <property type="entry name" value="KINASE-LIKE PROTEIN"/>
    <property type="match status" value="1"/>
</dbReference>
<dbReference type="InterPro" id="IPR001245">
    <property type="entry name" value="Ser-Thr/Tyr_kinase_cat_dom"/>
</dbReference>
<dbReference type="CDD" id="cd13999">
    <property type="entry name" value="STKc_MAP3K-like"/>
    <property type="match status" value="1"/>
</dbReference>
<evidence type="ECO:0000256" key="1">
    <source>
        <dbReference type="ARBA" id="ARBA00022679"/>
    </source>
</evidence>
<dbReference type="PANTHER" id="PTHR44329">
    <property type="entry name" value="SERINE/THREONINE-PROTEIN KINASE TNNI3K-RELATED"/>
    <property type="match status" value="1"/>
</dbReference>
<dbReference type="OrthoDB" id="4062651at2759"/>
<proteinExistence type="predicted"/>
<comment type="catalytic activity">
    <reaction evidence="6">
        <text>L-seryl-[protein] + ATP = O-phospho-L-seryl-[protein] + ADP + H(+)</text>
        <dbReference type="Rhea" id="RHEA:17989"/>
        <dbReference type="Rhea" id="RHEA-COMP:9863"/>
        <dbReference type="Rhea" id="RHEA-COMP:11604"/>
        <dbReference type="ChEBI" id="CHEBI:15378"/>
        <dbReference type="ChEBI" id="CHEBI:29999"/>
        <dbReference type="ChEBI" id="CHEBI:30616"/>
        <dbReference type="ChEBI" id="CHEBI:83421"/>
        <dbReference type="ChEBI" id="CHEBI:456216"/>
        <dbReference type="EC" id="2.7.11.1"/>
    </reaction>
</comment>
<keyword evidence="1" id="KW-0808">Transferase</keyword>
<keyword evidence="3" id="KW-0418">Kinase</keyword>
<protein>
    <recommendedName>
        <fullName evidence="8">Protein kinase domain-containing protein</fullName>
    </recommendedName>
</protein>
<dbReference type="Gene3D" id="1.10.510.10">
    <property type="entry name" value="Transferase(Phosphotransferase) domain 1"/>
    <property type="match status" value="1"/>
</dbReference>
<dbReference type="FunFam" id="3.30.200.20:FF:000034">
    <property type="entry name" value="Kinase suppressor of Ras 1"/>
    <property type="match status" value="1"/>
</dbReference>
<dbReference type="GO" id="GO:0005886">
    <property type="term" value="C:plasma membrane"/>
    <property type="evidence" value="ECO:0007669"/>
    <property type="project" value="TreeGrafter"/>
</dbReference>
<dbReference type="Proteomes" id="UP000657918">
    <property type="component" value="Chromosome 8"/>
</dbReference>
<dbReference type="GO" id="GO:0005524">
    <property type="term" value="F:ATP binding"/>
    <property type="evidence" value="ECO:0007669"/>
    <property type="project" value="UniProtKB-KW"/>
</dbReference>
<comment type="catalytic activity">
    <reaction evidence="5">
        <text>L-threonyl-[protein] + ATP = O-phospho-L-threonyl-[protein] + ADP + H(+)</text>
        <dbReference type="Rhea" id="RHEA:46608"/>
        <dbReference type="Rhea" id="RHEA-COMP:11060"/>
        <dbReference type="Rhea" id="RHEA-COMP:11605"/>
        <dbReference type="ChEBI" id="CHEBI:15378"/>
        <dbReference type="ChEBI" id="CHEBI:30013"/>
        <dbReference type="ChEBI" id="CHEBI:30616"/>
        <dbReference type="ChEBI" id="CHEBI:61977"/>
        <dbReference type="ChEBI" id="CHEBI:456216"/>
        <dbReference type="EC" id="2.7.11.1"/>
    </reaction>
</comment>
<dbReference type="InterPro" id="IPR000719">
    <property type="entry name" value="Prot_kinase_dom"/>
</dbReference>
<feature type="region of interest" description="Disordered" evidence="7">
    <location>
        <begin position="1"/>
        <end position="31"/>
    </location>
</feature>
<dbReference type="PROSITE" id="PS00108">
    <property type="entry name" value="PROTEIN_KINASE_ST"/>
    <property type="match status" value="1"/>
</dbReference>
<evidence type="ECO:0000256" key="7">
    <source>
        <dbReference type="SAM" id="MobiDB-lite"/>
    </source>
</evidence>
<keyword evidence="10" id="KW-1185">Reference proteome</keyword>
<dbReference type="InterPro" id="IPR008271">
    <property type="entry name" value="Ser/Thr_kinase_AS"/>
</dbReference>
<accession>A0A835JWY2</accession>
<evidence type="ECO:0000256" key="5">
    <source>
        <dbReference type="ARBA" id="ARBA00047899"/>
    </source>
</evidence>
<name>A0A835JWY2_9ROSI</name>
<dbReference type="InterPro" id="IPR051681">
    <property type="entry name" value="Ser/Thr_Kinases-Pseudokinases"/>
</dbReference>
<sequence length="356" mass="39258">MDSKTSGDAGDVMPEKKPASQEGSVNSKVKGIGGVSSKDMFFRADKIDLKSLDAQLEKHLSRVWSRNIEIQRPTEEWEIDLSKLEMRHEVAHGTFGTVYRGTYDGQDVAVKLLDWGEDGIATTAETAAVRASFQQEVAVWHKLDHPNVTKFVGASMGISNLKIPAKNPSDGHISLPARACCVVVDLSYLHSKKIVHRDVKTENMLLDSHRNLKIADFGVARVEAQNPCEMTGETGTLGYMAPEVLDGKPYNRRCDVYSFGICLWEIYCCDMPYPNLSFADVSSAVVRQNLRPEIPRCCPSSLANVMRRCWDGNAEKRPEMAEVVKMLEAVDTSKGGGMIPEDQASGCFCLTPARGP</sequence>
<evidence type="ECO:0000256" key="4">
    <source>
        <dbReference type="ARBA" id="ARBA00022840"/>
    </source>
</evidence>
<dbReference type="GO" id="GO:0004674">
    <property type="term" value="F:protein serine/threonine kinase activity"/>
    <property type="evidence" value="ECO:0007669"/>
    <property type="project" value="UniProtKB-EC"/>
</dbReference>
<reference evidence="9 10" key="1">
    <citation type="submission" date="2020-10" db="EMBL/GenBank/DDBJ databases">
        <title>Plant Genome Project.</title>
        <authorList>
            <person name="Zhang R.-G."/>
        </authorList>
    </citation>
    <scope>NUCLEOTIDE SEQUENCE [LARGE SCALE GENOMIC DNA]</scope>
    <source>
        <strain evidence="9">FAFU-HL-1</strain>
        <tissue evidence="9">Leaf</tissue>
    </source>
</reference>
<gene>
    <name evidence="9" type="ORF">SADUNF_Sadunf08G0126900</name>
</gene>
<dbReference type="PROSITE" id="PS50011">
    <property type="entry name" value="PROTEIN_KINASE_DOM"/>
    <property type="match status" value="1"/>
</dbReference>
<evidence type="ECO:0000259" key="8">
    <source>
        <dbReference type="PROSITE" id="PS50011"/>
    </source>
</evidence>
<keyword evidence="4" id="KW-0067">ATP-binding</keyword>
<dbReference type="Gene3D" id="3.30.200.20">
    <property type="entry name" value="Phosphorylase Kinase, domain 1"/>
    <property type="match status" value="1"/>
</dbReference>
<dbReference type="PRINTS" id="PR00109">
    <property type="entry name" value="TYRKINASE"/>
</dbReference>